<evidence type="ECO:0000313" key="7">
    <source>
        <dbReference type="Proteomes" id="UP000007264"/>
    </source>
</evidence>
<name>I0YWL1_COCSC</name>
<comment type="subcellular location">
    <subcellularLocation>
        <location evidence="1">Nucleus</location>
    </subcellularLocation>
</comment>
<dbReference type="OrthoDB" id="10507998at2759"/>
<dbReference type="RefSeq" id="XP_005647324.1">
    <property type="nucleotide sequence ID" value="XM_005647267.1"/>
</dbReference>
<comment type="similarity">
    <text evidence="2">Belongs to the Mediator complex subunit 17 family.</text>
</comment>
<dbReference type="GO" id="GO:0016592">
    <property type="term" value="C:mediator complex"/>
    <property type="evidence" value="ECO:0007669"/>
    <property type="project" value="InterPro"/>
</dbReference>
<evidence type="ECO:0000256" key="2">
    <source>
        <dbReference type="ARBA" id="ARBA00005635"/>
    </source>
</evidence>
<evidence type="ECO:0000256" key="3">
    <source>
        <dbReference type="ARBA" id="ARBA00023015"/>
    </source>
</evidence>
<gene>
    <name evidence="6" type="ORF">COCSUDRAFT_42399</name>
</gene>
<evidence type="ECO:0008006" key="8">
    <source>
        <dbReference type="Google" id="ProtNLM"/>
    </source>
</evidence>
<reference evidence="6 7" key="1">
    <citation type="journal article" date="2012" name="Genome Biol.">
        <title>The genome of the polar eukaryotic microalga coccomyxa subellipsoidea reveals traits of cold adaptation.</title>
        <authorList>
            <person name="Blanc G."/>
            <person name="Agarkova I."/>
            <person name="Grimwood J."/>
            <person name="Kuo A."/>
            <person name="Brueggeman A."/>
            <person name="Dunigan D."/>
            <person name="Gurnon J."/>
            <person name="Ladunga I."/>
            <person name="Lindquist E."/>
            <person name="Lucas S."/>
            <person name="Pangilinan J."/>
            <person name="Proschold T."/>
            <person name="Salamov A."/>
            <person name="Schmutz J."/>
            <person name="Weeks D."/>
            <person name="Yamada T."/>
            <person name="Claverie J.M."/>
            <person name="Grigoriev I."/>
            <person name="Van Etten J."/>
            <person name="Lomsadze A."/>
            <person name="Borodovsky M."/>
        </authorList>
    </citation>
    <scope>NUCLEOTIDE SEQUENCE [LARGE SCALE GENOMIC DNA]</scope>
    <source>
        <strain evidence="6 7">C-169</strain>
    </source>
</reference>
<dbReference type="GeneID" id="17040767"/>
<sequence length="403" mass="42844">MAFVMSLARTKRVKYIGQDGSEVFQEDNRWHFLSAENLASQGEVDVILDLVSAVEAGQHLNVANVPPPKNTLHGLTSQRALQVQAKRLQLQDAAQRLSRGAGLLAASLDRDDTYYSQAAQLQRSWKLKASPSGAAAPLTVDVSLPFAPRGKREPAVEPLLLDRLPNGEVCIPELAGLEGGSISHEERVDGMSSNGFAEMQEPGSTANEPGPSGRGGVDAAYRLLQSRQRQVLWGAVQRLLEAEAAEVDGGGSGHVLAAELVKRATGPAQPPAAALGPLLLSLFLKAVDERGGGVLAEACGWIRFVAFHARVCASLERQAARLLDVSLSWLPVTGLMRSAVQIRIDSRPPLLLLIAGETLLLEGQAGGGAAAFMGLRNGSCGQSRVPKQESNSLLHRLRLSSGY</sequence>
<dbReference type="PANTHER" id="PTHR13114:SF7">
    <property type="entry name" value="MEDIATOR OF RNA POLYMERASE II TRANSCRIPTION SUBUNIT 17"/>
    <property type="match status" value="1"/>
</dbReference>
<dbReference type="Proteomes" id="UP000007264">
    <property type="component" value="Unassembled WGS sequence"/>
</dbReference>
<keyword evidence="3" id="KW-0805">Transcription regulation</keyword>
<dbReference type="AlphaFoldDB" id="I0YWL1"/>
<comment type="caution">
    <text evidence="6">The sequence shown here is derived from an EMBL/GenBank/DDBJ whole genome shotgun (WGS) entry which is preliminary data.</text>
</comment>
<keyword evidence="4" id="KW-0804">Transcription</keyword>
<accession>I0YWL1</accession>
<dbReference type="GO" id="GO:0006357">
    <property type="term" value="P:regulation of transcription by RNA polymerase II"/>
    <property type="evidence" value="ECO:0007669"/>
    <property type="project" value="InterPro"/>
</dbReference>
<dbReference type="GO" id="GO:0070847">
    <property type="term" value="C:core mediator complex"/>
    <property type="evidence" value="ECO:0007669"/>
    <property type="project" value="TreeGrafter"/>
</dbReference>
<proteinExistence type="inferred from homology"/>
<dbReference type="PANTHER" id="PTHR13114">
    <property type="entry name" value="MEDIATOR OF RNA POLYMERASE II TRANSCRIPTION SUBUNIT 17"/>
    <property type="match status" value="1"/>
</dbReference>
<organism evidence="6 7">
    <name type="scientific">Coccomyxa subellipsoidea (strain C-169)</name>
    <name type="common">Green microalga</name>
    <dbReference type="NCBI Taxonomy" id="574566"/>
    <lineage>
        <taxon>Eukaryota</taxon>
        <taxon>Viridiplantae</taxon>
        <taxon>Chlorophyta</taxon>
        <taxon>core chlorophytes</taxon>
        <taxon>Trebouxiophyceae</taxon>
        <taxon>Trebouxiophyceae incertae sedis</taxon>
        <taxon>Coccomyxaceae</taxon>
        <taxon>Coccomyxa</taxon>
        <taxon>Coccomyxa subellipsoidea</taxon>
    </lineage>
</organism>
<dbReference type="EMBL" id="AGSI01000009">
    <property type="protein sequence ID" value="EIE22780.1"/>
    <property type="molecule type" value="Genomic_DNA"/>
</dbReference>
<evidence type="ECO:0000256" key="1">
    <source>
        <dbReference type="ARBA" id="ARBA00004123"/>
    </source>
</evidence>
<protein>
    <recommendedName>
        <fullName evidence="8">Mediator complex subunit 17</fullName>
    </recommendedName>
</protein>
<dbReference type="KEGG" id="csl:COCSUDRAFT_42399"/>
<evidence type="ECO:0000256" key="5">
    <source>
        <dbReference type="ARBA" id="ARBA00023242"/>
    </source>
</evidence>
<keyword evidence="5" id="KW-0539">Nucleus</keyword>
<dbReference type="GO" id="GO:0003712">
    <property type="term" value="F:transcription coregulator activity"/>
    <property type="evidence" value="ECO:0007669"/>
    <property type="project" value="InterPro"/>
</dbReference>
<keyword evidence="7" id="KW-1185">Reference proteome</keyword>
<dbReference type="InterPro" id="IPR019313">
    <property type="entry name" value="Mediator_Med17"/>
</dbReference>
<evidence type="ECO:0000256" key="4">
    <source>
        <dbReference type="ARBA" id="ARBA00023163"/>
    </source>
</evidence>
<evidence type="ECO:0000313" key="6">
    <source>
        <dbReference type="EMBL" id="EIE22780.1"/>
    </source>
</evidence>